<evidence type="ECO:0000256" key="2">
    <source>
        <dbReference type="ARBA" id="ARBA00001946"/>
    </source>
</evidence>
<dbReference type="OrthoDB" id="1695362at2759"/>
<dbReference type="GO" id="GO:0046872">
    <property type="term" value="F:metal ion binding"/>
    <property type="evidence" value="ECO:0007669"/>
    <property type="project" value="UniProtKB-KW"/>
</dbReference>
<evidence type="ECO:0000256" key="1">
    <source>
        <dbReference type="ARBA" id="ARBA00001936"/>
    </source>
</evidence>
<comment type="cofactor">
    <cofactor evidence="2">
        <name>Mg(2+)</name>
        <dbReference type="ChEBI" id="CHEBI:18420"/>
    </cofactor>
</comment>
<dbReference type="GO" id="GO:0016818">
    <property type="term" value="F:hydrolase activity, acting on acid anhydrides, in phosphorus-containing anhydrides"/>
    <property type="evidence" value="ECO:0007669"/>
    <property type="project" value="InterPro"/>
</dbReference>
<evidence type="ECO:0000313" key="8">
    <source>
        <dbReference type="EMBL" id="KAA0190549.1"/>
    </source>
</evidence>
<organism evidence="8 9">
    <name type="scientific">Fasciolopsis buskii</name>
    <dbReference type="NCBI Taxonomy" id="27845"/>
    <lineage>
        <taxon>Eukaryota</taxon>
        <taxon>Metazoa</taxon>
        <taxon>Spiralia</taxon>
        <taxon>Lophotrochozoa</taxon>
        <taxon>Platyhelminthes</taxon>
        <taxon>Trematoda</taxon>
        <taxon>Digenea</taxon>
        <taxon>Plagiorchiida</taxon>
        <taxon>Echinostomata</taxon>
        <taxon>Echinostomatoidea</taxon>
        <taxon>Fasciolidae</taxon>
        <taxon>Fasciolopsis</taxon>
    </lineage>
</organism>
<keyword evidence="6" id="KW-0460">Magnesium</keyword>
<dbReference type="Proteomes" id="UP000728185">
    <property type="component" value="Unassembled WGS sequence"/>
</dbReference>
<comment type="similarity">
    <text evidence="3">Belongs to the Nudix hydrolase family.</text>
</comment>
<keyword evidence="7" id="KW-0464">Manganese</keyword>
<dbReference type="InterPro" id="IPR039121">
    <property type="entry name" value="NUDT19"/>
</dbReference>
<keyword evidence="9" id="KW-1185">Reference proteome</keyword>
<dbReference type="Gene3D" id="3.90.79.10">
    <property type="entry name" value="Nucleoside Triphosphate Pyrophosphohydrolase"/>
    <property type="match status" value="1"/>
</dbReference>
<keyword evidence="4" id="KW-0479">Metal-binding</keyword>
<dbReference type="AlphaFoldDB" id="A0A8E0VIS0"/>
<evidence type="ECO:0000313" key="9">
    <source>
        <dbReference type="Proteomes" id="UP000728185"/>
    </source>
</evidence>
<comment type="caution">
    <text evidence="8">The sequence shown here is derived from an EMBL/GenBank/DDBJ whole genome shotgun (WGS) entry which is preliminary data.</text>
</comment>
<gene>
    <name evidence="8" type="ORF">FBUS_05412</name>
</gene>
<dbReference type="PANTHER" id="PTHR12318">
    <property type="entry name" value="TESTOSTERONE-REGULATED PROTEIN RP2"/>
    <property type="match status" value="1"/>
</dbReference>
<dbReference type="GO" id="GO:0005739">
    <property type="term" value="C:mitochondrion"/>
    <property type="evidence" value="ECO:0007669"/>
    <property type="project" value="TreeGrafter"/>
</dbReference>
<protein>
    <submittedName>
        <fullName evidence="8">Nucleoside diphosphate-linked moiety X motif 19 mitochondrial</fullName>
    </submittedName>
</protein>
<evidence type="ECO:0000256" key="4">
    <source>
        <dbReference type="ARBA" id="ARBA00022723"/>
    </source>
</evidence>
<sequence>MVFPGGIVCKTDFDGYGWSEYAPLEAKFETRATPPMYTELQRQFFMVGNSLPLHPSVGLRLCALRELFEETGLLLVENDSVPYSSVCALILNGGELRYWQDQLFHNPSSFPKLYKHLGQRPPLRALSEWSNWLTPKEFERRFDTMFYFVHVERILFETGSFGSHVRWQSPEVDTMYVGQPPAFLHDSTHSLAPPQIYELGRLCQFIHSDQLATFAQQRAYLGCRRWCPVSISVTICGQQCTIYLAPGDQRYDQAVRSTYTEWTVEDLASDRHRNRLVISADASQLWWDSSVYELGHVTPVTRAEYRKLYS</sequence>
<evidence type="ECO:0000256" key="5">
    <source>
        <dbReference type="ARBA" id="ARBA00022801"/>
    </source>
</evidence>
<comment type="cofactor">
    <cofactor evidence="1">
        <name>Mn(2+)</name>
        <dbReference type="ChEBI" id="CHEBI:29035"/>
    </cofactor>
</comment>
<evidence type="ECO:0000256" key="6">
    <source>
        <dbReference type="ARBA" id="ARBA00022842"/>
    </source>
</evidence>
<dbReference type="EMBL" id="LUCM01006947">
    <property type="protein sequence ID" value="KAA0190549.1"/>
    <property type="molecule type" value="Genomic_DNA"/>
</dbReference>
<proteinExistence type="inferred from homology"/>
<reference evidence="8" key="1">
    <citation type="submission" date="2019-05" db="EMBL/GenBank/DDBJ databases">
        <title>Annotation for the trematode Fasciolopsis buski.</title>
        <authorList>
            <person name="Choi Y.-J."/>
        </authorList>
    </citation>
    <scope>NUCLEOTIDE SEQUENCE</scope>
    <source>
        <strain evidence="8">HT</strain>
        <tissue evidence="8">Whole worm</tissue>
    </source>
</reference>
<name>A0A8E0VIS0_9TREM</name>
<evidence type="ECO:0000256" key="7">
    <source>
        <dbReference type="ARBA" id="ARBA00023211"/>
    </source>
</evidence>
<accession>A0A8E0VIS0</accession>
<evidence type="ECO:0000256" key="3">
    <source>
        <dbReference type="ARBA" id="ARBA00005582"/>
    </source>
</evidence>
<keyword evidence="5" id="KW-0378">Hydrolase</keyword>
<dbReference type="PANTHER" id="PTHR12318:SF0">
    <property type="entry name" value="ACYL-COENZYME A DIPHOSPHATASE NUDT19"/>
    <property type="match status" value="1"/>
</dbReference>